<organism evidence="1 2">
    <name type="scientific">Actinoplanes auranticolor</name>
    <dbReference type="NCBI Taxonomy" id="47988"/>
    <lineage>
        <taxon>Bacteria</taxon>
        <taxon>Bacillati</taxon>
        <taxon>Actinomycetota</taxon>
        <taxon>Actinomycetes</taxon>
        <taxon>Micromonosporales</taxon>
        <taxon>Micromonosporaceae</taxon>
        <taxon>Actinoplanes</taxon>
    </lineage>
</organism>
<proteinExistence type="predicted"/>
<dbReference type="EMBL" id="BOQL01000029">
    <property type="protein sequence ID" value="GIM70101.1"/>
    <property type="molecule type" value="Genomic_DNA"/>
</dbReference>
<dbReference type="AlphaFoldDB" id="A0A919SE05"/>
<accession>A0A919SE05</accession>
<comment type="caution">
    <text evidence="1">The sequence shown here is derived from an EMBL/GenBank/DDBJ whole genome shotgun (WGS) entry which is preliminary data.</text>
</comment>
<sequence length="128" mass="13601">MLIGPVGGRWNPRYDFEQVLARHVPGIPDDALPAAFAAGQVVLDTASGTADRTGYHRAILRALGVVAPTSELLAELEQPTAGLPVETYPRFGTFWPGCTPTGCRWPSSLIRGRIWMTFSGGSGCGTTS</sequence>
<keyword evidence="2" id="KW-1185">Reference proteome</keyword>
<dbReference type="Proteomes" id="UP000681340">
    <property type="component" value="Unassembled WGS sequence"/>
</dbReference>
<evidence type="ECO:0000313" key="2">
    <source>
        <dbReference type="Proteomes" id="UP000681340"/>
    </source>
</evidence>
<reference evidence="1" key="1">
    <citation type="submission" date="2021-03" db="EMBL/GenBank/DDBJ databases">
        <title>Whole genome shotgun sequence of Actinoplanes auranticolor NBRC 12245.</title>
        <authorList>
            <person name="Komaki H."/>
            <person name="Tamura T."/>
        </authorList>
    </citation>
    <scope>NUCLEOTIDE SEQUENCE</scope>
    <source>
        <strain evidence="1">NBRC 12245</strain>
    </source>
</reference>
<evidence type="ECO:0000313" key="1">
    <source>
        <dbReference type="EMBL" id="GIM70101.1"/>
    </source>
</evidence>
<name>A0A919SE05_9ACTN</name>
<gene>
    <name evidence="1" type="ORF">Aau02nite_39450</name>
</gene>
<protein>
    <submittedName>
        <fullName evidence="1">Uncharacterized protein</fullName>
    </submittedName>
</protein>